<accession>A0A4R4D7P6</accession>
<gene>
    <name evidence="1" type="ORF">EXY23_22340</name>
</gene>
<protein>
    <submittedName>
        <fullName evidence="1">Uncharacterized protein</fullName>
    </submittedName>
</protein>
<dbReference type="RefSeq" id="WP_132294996.1">
    <property type="nucleotide sequence ID" value="NZ_SKBM01000029.1"/>
</dbReference>
<comment type="caution">
    <text evidence="1">The sequence shown here is derived from an EMBL/GenBank/DDBJ whole genome shotgun (WGS) entry which is preliminary data.</text>
</comment>
<dbReference type="EMBL" id="SKBM01000029">
    <property type="protein sequence ID" value="TCZ55098.1"/>
    <property type="molecule type" value="Genomic_DNA"/>
</dbReference>
<proteinExistence type="predicted"/>
<evidence type="ECO:0000313" key="2">
    <source>
        <dbReference type="Proteomes" id="UP000295023"/>
    </source>
</evidence>
<keyword evidence="2" id="KW-1185">Reference proteome</keyword>
<organism evidence="1 2">
    <name type="scientific">Roseicella aquatilis</name>
    <dbReference type="NCBI Taxonomy" id="2527868"/>
    <lineage>
        <taxon>Bacteria</taxon>
        <taxon>Pseudomonadati</taxon>
        <taxon>Pseudomonadota</taxon>
        <taxon>Alphaproteobacteria</taxon>
        <taxon>Acetobacterales</taxon>
        <taxon>Roseomonadaceae</taxon>
        <taxon>Roseicella</taxon>
    </lineage>
</organism>
<evidence type="ECO:0000313" key="1">
    <source>
        <dbReference type="EMBL" id="TCZ55098.1"/>
    </source>
</evidence>
<dbReference type="Proteomes" id="UP000295023">
    <property type="component" value="Unassembled WGS sequence"/>
</dbReference>
<dbReference type="AlphaFoldDB" id="A0A4R4D7P6"/>
<name>A0A4R4D7P6_9PROT</name>
<sequence length="61" mass="6269">MRKFTLAAVADPGLVRFGAGIRQPARPAARPPVASRPAPVRLPAAVADSGKVRLGAGIRRG</sequence>
<reference evidence="1 2" key="1">
    <citation type="submission" date="2019-03" db="EMBL/GenBank/DDBJ databases">
        <title>Paracraurococcus aquatilis NE82 genome sequence.</title>
        <authorList>
            <person name="Zhao Y."/>
            <person name="Du Z."/>
        </authorList>
    </citation>
    <scope>NUCLEOTIDE SEQUENCE [LARGE SCALE GENOMIC DNA]</scope>
    <source>
        <strain evidence="1 2">NE82</strain>
    </source>
</reference>